<dbReference type="PANTHER" id="PTHR44846">
    <property type="entry name" value="MANNOSYL-D-GLYCERATE TRANSPORT/METABOLISM SYSTEM REPRESSOR MNGR-RELATED"/>
    <property type="match status" value="1"/>
</dbReference>
<accession>A0A2U2BJE6</accession>
<dbReference type="FunFam" id="1.10.10.10:FF:000079">
    <property type="entry name" value="GntR family transcriptional regulator"/>
    <property type="match status" value="1"/>
</dbReference>
<keyword evidence="3" id="KW-0804">Transcription</keyword>
<dbReference type="PANTHER" id="PTHR44846:SF16">
    <property type="entry name" value="TRANSCRIPTIONAL REGULATOR PHNF-RELATED"/>
    <property type="match status" value="1"/>
</dbReference>
<dbReference type="InterPro" id="IPR000524">
    <property type="entry name" value="Tscrpt_reg_HTH_GntR"/>
</dbReference>
<dbReference type="SMART" id="SM00866">
    <property type="entry name" value="UTRA"/>
    <property type="match status" value="1"/>
</dbReference>
<organism evidence="6 7">
    <name type="scientific">Alcaligenes faecalis</name>
    <dbReference type="NCBI Taxonomy" id="511"/>
    <lineage>
        <taxon>Bacteria</taxon>
        <taxon>Pseudomonadati</taxon>
        <taxon>Pseudomonadota</taxon>
        <taxon>Betaproteobacteria</taxon>
        <taxon>Burkholderiales</taxon>
        <taxon>Alcaligenaceae</taxon>
        <taxon>Alcaligenes</taxon>
    </lineage>
</organism>
<dbReference type="InterPro" id="IPR036390">
    <property type="entry name" value="WH_DNA-bd_sf"/>
</dbReference>
<dbReference type="CDD" id="cd07377">
    <property type="entry name" value="WHTH_GntR"/>
    <property type="match status" value="1"/>
</dbReference>
<name>A0A2U2BJE6_ALCFA</name>
<evidence type="ECO:0000256" key="4">
    <source>
        <dbReference type="NCBIfam" id="TIGR02018"/>
    </source>
</evidence>
<reference evidence="6 7" key="1">
    <citation type="submission" date="2018-05" db="EMBL/GenBank/DDBJ databases">
        <title>Genome Sequence of an Efficient Indole-Degrading Bacterium, Alcaligenes sp.YBY.</title>
        <authorList>
            <person name="Yang B."/>
        </authorList>
    </citation>
    <scope>NUCLEOTIDE SEQUENCE [LARGE SCALE GENOMIC DNA]</scope>
    <source>
        <strain evidence="6 7">YBY</strain>
    </source>
</reference>
<proteinExistence type="predicted"/>
<dbReference type="GO" id="GO:0003700">
    <property type="term" value="F:DNA-binding transcription factor activity"/>
    <property type="evidence" value="ECO:0007669"/>
    <property type="project" value="UniProtKB-UniRule"/>
</dbReference>
<keyword evidence="1" id="KW-0805">Transcription regulation</keyword>
<dbReference type="GO" id="GO:0006547">
    <property type="term" value="P:L-histidine metabolic process"/>
    <property type="evidence" value="ECO:0007669"/>
    <property type="project" value="UniProtKB-UniRule"/>
</dbReference>
<dbReference type="Pfam" id="PF07702">
    <property type="entry name" value="UTRA"/>
    <property type="match status" value="1"/>
</dbReference>
<dbReference type="InterPro" id="IPR050679">
    <property type="entry name" value="Bact_HTH_transcr_reg"/>
</dbReference>
<evidence type="ECO:0000256" key="3">
    <source>
        <dbReference type="ARBA" id="ARBA00023163"/>
    </source>
</evidence>
<dbReference type="SMART" id="SM00345">
    <property type="entry name" value="HTH_GNTR"/>
    <property type="match status" value="1"/>
</dbReference>
<dbReference type="InterPro" id="IPR036388">
    <property type="entry name" value="WH-like_DNA-bd_sf"/>
</dbReference>
<dbReference type="InterPro" id="IPR011663">
    <property type="entry name" value="UTRA"/>
</dbReference>
<dbReference type="EMBL" id="QEXO01000003">
    <property type="protein sequence ID" value="PWE14134.1"/>
    <property type="molecule type" value="Genomic_DNA"/>
</dbReference>
<dbReference type="PROSITE" id="PS50949">
    <property type="entry name" value="HTH_GNTR"/>
    <property type="match status" value="1"/>
</dbReference>
<feature type="domain" description="HTH gntR-type" evidence="5">
    <location>
        <begin position="15"/>
        <end position="83"/>
    </location>
</feature>
<reference evidence="6 7" key="2">
    <citation type="submission" date="2018-05" db="EMBL/GenBank/DDBJ databases">
        <authorList>
            <person name="Lanie J.A."/>
            <person name="Ng W.-L."/>
            <person name="Kazmierczak K.M."/>
            <person name="Andrzejewski T.M."/>
            <person name="Davidsen T.M."/>
            <person name="Wayne K.J."/>
            <person name="Tettelin H."/>
            <person name="Glass J.I."/>
            <person name="Rusch D."/>
            <person name="Podicherti R."/>
            <person name="Tsui H.-C.T."/>
            <person name="Winkler M.E."/>
        </authorList>
    </citation>
    <scope>NUCLEOTIDE SEQUENCE [LARGE SCALE GENOMIC DNA]</scope>
    <source>
        <strain evidence="6 7">YBY</strain>
    </source>
</reference>
<dbReference type="Proteomes" id="UP000245216">
    <property type="component" value="Unassembled WGS sequence"/>
</dbReference>
<dbReference type="KEGG" id="afa:UZ73_11595"/>
<sequence>MDVPQTSHSSTEPSMPAYLQIKNFVLEKIQSGQWREGDLIPTELALCEQFGVSRMTVNRALRELTNDELLVRIKGSGTYVAQPKFQSTLIEIRSIAQDIRERGHQHSCQVLSMERLQASPAQARLYGIAPGAALFHSIIVHAENGLPIQYEDRLVDAQMAPDYMEQDWSQITPNEYLVRVAPLPTGFYSIEVLVPPTGIAQALHMKEQQPCLVMDRRTFSSDQFTTHARLWHPGDRYKFTGKM</sequence>
<dbReference type="GO" id="GO:0003677">
    <property type="term" value="F:DNA binding"/>
    <property type="evidence" value="ECO:0007669"/>
    <property type="project" value="UniProtKB-UniRule"/>
</dbReference>
<comment type="caution">
    <text evidence="6">The sequence shown here is derived from an EMBL/GenBank/DDBJ whole genome shotgun (WGS) entry which is preliminary data.</text>
</comment>
<dbReference type="Gene3D" id="3.40.1410.10">
    <property type="entry name" value="Chorismate lyase-like"/>
    <property type="match status" value="1"/>
</dbReference>
<dbReference type="SUPFAM" id="SSF64288">
    <property type="entry name" value="Chorismate lyase-like"/>
    <property type="match status" value="1"/>
</dbReference>
<dbReference type="InterPro" id="IPR028978">
    <property type="entry name" value="Chorismate_lyase_/UTRA_dom_sf"/>
</dbReference>
<dbReference type="AlphaFoldDB" id="A0A2U2BJE6"/>
<dbReference type="Gene3D" id="1.10.10.10">
    <property type="entry name" value="Winged helix-like DNA-binding domain superfamily/Winged helix DNA-binding domain"/>
    <property type="match status" value="1"/>
</dbReference>
<dbReference type="STRING" id="511.UZ73_11595"/>
<dbReference type="SUPFAM" id="SSF46785">
    <property type="entry name" value="Winged helix' DNA-binding domain"/>
    <property type="match status" value="1"/>
</dbReference>
<evidence type="ECO:0000313" key="7">
    <source>
        <dbReference type="Proteomes" id="UP000245216"/>
    </source>
</evidence>
<evidence type="ECO:0000256" key="1">
    <source>
        <dbReference type="ARBA" id="ARBA00023015"/>
    </source>
</evidence>
<dbReference type="InterPro" id="IPR010248">
    <property type="entry name" value="His_ut_repres"/>
</dbReference>
<dbReference type="Pfam" id="PF00392">
    <property type="entry name" value="GntR"/>
    <property type="match status" value="1"/>
</dbReference>
<evidence type="ECO:0000256" key="2">
    <source>
        <dbReference type="ARBA" id="ARBA00023125"/>
    </source>
</evidence>
<evidence type="ECO:0000259" key="5">
    <source>
        <dbReference type="PROSITE" id="PS50949"/>
    </source>
</evidence>
<dbReference type="GO" id="GO:0045892">
    <property type="term" value="P:negative regulation of DNA-templated transcription"/>
    <property type="evidence" value="ECO:0007669"/>
    <property type="project" value="UniProtKB-UniRule"/>
</dbReference>
<keyword evidence="2" id="KW-0238">DNA-binding</keyword>
<evidence type="ECO:0000313" key="6">
    <source>
        <dbReference type="EMBL" id="PWE14134.1"/>
    </source>
</evidence>
<protein>
    <recommendedName>
        <fullName evidence="4">Histidine utilization repressor</fullName>
    </recommendedName>
</protein>
<gene>
    <name evidence="6" type="primary">hutC</name>
    <name evidence="6" type="ORF">DF183_13390</name>
</gene>
<dbReference type="NCBIfam" id="TIGR02018">
    <property type="entry name" value="his_ut_repres"/>
    <property type="match status" value="1"/>
</dbReference>
<dbReference type="PRINTS" id="PR00035">
    <property type="entry name" value="HTHGNTR"/>
</dbReference>